<accession>A0A937RHS8</accession>
<evidence type="ECO:0000313" key="3">
    <source>
        <dbReference type="Proteomes" id="UP000604475"/>
    </source>
</evidence>
<dbReference type="SUPFAM" id="SSF51735">
    <property type="entry name" value="NAD(P)-binding Rossmann-fold domains"/>
    <property type="match status" value="1"/>
</dbReference>
<gene>
    <name evidence="2" type="ORF">I7412_10515</name>
</gene>
<dbReference type="CDD" id="cd24146">
    <property type="entry name" value="nat-AmDH_N_like"/>
    <property type="match status" value="1"/>
</dbReference>
<comment type="caution">
    <text evidence="2">The sequence shown here is derived from an EMBL/GenBank/DDBJ whole genome shotgun (WGS) entry which is preliminary data.</text>
</comment>
<dbReference type="EMBL" id="JAEACQ010000162">
    <property type="protein sequence ID" value="MBL7627594.1"/>
    <property type="molecule type" value="Genomic_DNA"/>
</dbReference>
<dbReference type="AlphaFoldDB" id="A0A937RHS8"/>
<protein>
    <submittedName>
        <fullName evidence="2">Dihydrodipicolinate reductase</fullName>
    </submittedName>
</protein>
<dbReference type="Gene3D" id="3.40.50.720">
    <property type="entry name" value="NAD(P)-binding Rossmann-like Domain"/>
    <property type="match status" value="1"/>
</dbReference>
<dbReference type="Proteomes" id="UP000604475">
    <property type="component" value="Unassembled WGS sequence"/>
</dbReference>
<dbReference type="Pfam" id="PF19328">
    <property type="entry name" value="DAP_DH_C"/>
    <property type="match status" value="1"/>
</dbReference>
<sequence>MATSSRPVRVIQWATGKIGQISIRHFAANPMFELAGVYTTSADKDGVDAGVLAGISPLGVAATTDKAAILALEADCVNYLPLAVDVDDLESLLRSGKNVVTAVGLTFPAPDDERTIRLQAACEAGGTTLHGGGIHPGFVGDIFPLVSSRLMSRIDQLVVTEVCDFSDHPGAAMIFGLFGFGREPDEALGHAQAVMGEIDAPYQESMALLATALDLQVERYTHELTMAVSDRDLTIAAGEIRAGTVAGMRRRWEAIVDGRPALVFLSNWKMADDLTPDICDGTNRYIVDFVGEPSTRITVEHLEPSVTGDPGYPGRIWTGMSVVNLIHDVVTAPPGIRTHLDLPLGRPRGLFHKGDTWRPSS</sequence>
<proteinExistence type="predicted"/>
<name>A0A937RHS8_9ACTN</name>
<feature type="domain" description="2,4-diaminopentanoate dehydrogenase C-terminal" evidence="1">
    <location>
        <begin position="141"/>
        <end position="345"/>
    </location>
</feature>
<dbReference type="InterPro" id="IPR036291">
    <property type="entry name" value="NAD(P)-bd_dom_sf"/>
</dbReference>
<organism evidence="2 3">
    <name type="scientific">Frankia nepalensis</name>
    <dbReference type="NCBI Taxonomy" id="1836974"/>
    <lineage>
        <taxon>Bacteria</taxon>
        <taxon>Bacillati</taxon>
        <taxon>Actinomycetota</taxon>
        <taxon>Actinomycetes</taxon>
        <taxon>Frankiales</taxon>
        <taxon>Frankiaceae</taxon>
        <taxon>Frankia</taxon>
    </lineage>
</organism>
<evidence type="ECO:0000259" key="1">
    <source>
        <dbReference type="Pfam" id="PF19328"/>
    </source>
</evidence>
<reference evidence="2" key="1">
    <citation type="submission" date="2020-12" db="EMBL/GenBank/DDBJ databases">
        <title>Genomic characterization of non-nitrogen-fixing Frankia strains.</title>
        <authorList>
            <person name="Carlos-Shanley C."/>
            <person name="Guerra T."/>
            <person name="Hahn D."/>
        </authorList>
    </citation>
    <scope>NUCLEOTIDE SEQUENCE</scope>
    <source>
        <strain evidence="2">CN6</strain>
    </source>
</reference>
<evidence type="ECO:0000313" key="2">
    <source>
        <dbReference type="EMBL" id="MBL7627594.1"/>
    </source>
</evidence>
<dbReference type="RefSeq" id="WP_202998842.1">
    <property type="nucleotide sequence ID" value="NZ_JADWYU010000096.1"/>
</dbReference>
<dbReference type="InterPro" id="IPR045760">
    <property type="entry name" value="DAP_DH_C"/>
</dbReference>
<keyword evidence="3" id="KW-1185">Reference proteome</keyword>